<gene>
    <name evidence="1" type="ORF">V6255_14910</name>
</gene>
<dbReference type="Pfam" id="PF07369">
    <property type="entry name" value="DUF1488"/>
    <property type="match status" value="1"/>
</dbReference>
<organism evidence="1 2">
    <name type="scientific">Psychromonas arctica</name>
    <dbReference type="NCBI Taxonomy" id="168275"/>
    <lineage>
        <taxon>Bacteria</taxon>
        <taxon>Pseudomonadati</taxon>
        <taxon>Pseudomonadota</taxon>
        <taxon>Gammaproteobacteria</taxon>
        <taxon>Alteromonadales</taxon>
        <taxon>Psychromonadaceae</taxon>
        <taxon>Psychromonas</taxon>
    </lineage>
</organism>
<evidence type="ECO:0000313" key="1">
    <source>
        <dbReference type="EMBL" id="MEL0660428.1"/>
    </source>
</evidence>
<dbReference type="InterPro" id="IPR036692">
    <property type="entry name" value="Shew3726-like_sf"/>
</dbReference>
<dbReference type="SUPFAM" id="SSF160272">
    <property type="entry name" value="Shew3726-like"/>
    <property type="match status" value="1"/>
</dbReference>
<dbReference type="Gene3D" id="3.30.160.140">
    <property type="entry name" value="Shew3726-like"/>
    <property type="match status" value="1"/>
</dbReference>
<comment type="caution">
    <text evidence="1">The sequence shown here is derived from an EMBL/GenBank/DDBJ whole genome shotgun (WGS) entry which is preliminary data.</text>
</comment>
<keyword evidence="2" id="KW-1185">Reference proteome</keyword>
<dbReference type="RefSeq" id="WP_341628881.1">
    <property type="nucleotide sequence ID" value="NZ_JBAKBA010000042.1"/>
</dbReference>
<name>A0ABU9HFD3_9GAMM</name>
<dbReference type="Proteomes" id="UP001366060">
    <property type="component" value="Unassembled WGS sequence"/>
</dbReference>
<accession>A0ABU9HFD3</accession>
<evidence type="ECO:0000313" key="2">
    <source>
        <dbReference type="Proteomes" id="UP001366060"/>
    </source>
</evidence>
<dbReference type="InterPro" id="IPR009962">
    <property type="entry name" value="DUF1488"/>
</dbReference>
<dbReference type="EMBL" id="JBAKBA010000042">
    <property type="protein sequence ID" value="MEL0660428.1"/>
    <property type="molecule type" value="Genomic_DNA"/>
</dbReference>
<sequence length="100" mass="11534">MNQAIIFSDNEQYNRNSQQVEFQAQNQGTLVSCVISFSYLQELNEITEITSEQLINIETTALTLFDNARFDIEDLAEEMINQQAFSEDGKVYLHKAQYLS</sequence>
<reference evidence="1 2" key="1">
    <citation type="submission" date="2024-02" db="EMBL/GenBank/DDBJ databases">
        <title>Bacteria isolated from the canopy kelp, Nereocystis luetkeana.</title>
        <authorList>
            <person name="Pfister C.A."/>
            <person name="Younker I.T."/>
            <person name="Light S.H."/>
        </authorList>
    </citation>
    <scope>NUCLEOTIDE SEQUENCE [LARGE SCALE GENOMIC DNA]</scope>
    <source>
        <strain evidence="1 2">TI.2.07</strain>
    </source>
</reference>
<protein>
    <submittedName>
        <fullName evidence="1">DUF1488 domain-containing protein</fullName>
    </submittedName>
</protein>
<proteinExistence type="predicted"/>